<reference evidence="2" key="1">
    <citation type="submission" date="2019-04" db="EMBL/GenBank/DDBJ databases">
        <title>Friends and foes A comparative genomics study of 23 Aspergillus species from section Flavi.</title>
        <authorList>
            <consortium name="DOE Joint Genome Institute"/>
            <person name="Kjaerbolling I."/>
            <person name="Vesth T."/>
            <person name="Frisvad J.C."/>
            <person name="Nybo J.L."/>
            <person name="Theobald S."/>
            <person name="Kildgaard S."/>
            <person name="Isbrandt T."/>
            <person name="Kuo A."/>
            <person name="Sato A."/>
            <person name="Lyhne E.K."/>
            <person name="Kogle M.E."/>
            <person name="Wiebenga A."/>
            <person name="Kun R.S."/>
            <person name="Lubbers R.J."/>
            <person name="Makela M.R."/>
            <person name="Barry K."/>
            <person name="Chovatia M."/>
            <person name="Clum A."/>
            <person name="Daum C."/>
            <person name="Haridas S."/>
            <person name="He G."/>
            <person name="LaButti K."/>
            <person name="Lipzen A."/>
            <person name="Mondo S."/>
            <person name="Riley R."/>
            <person name="Salamov A."/>
            <person name="Simmons B.A."/>
            <person name="Magnuson J.K."/>
            <person name="Henrissat B."/>
            <person name="Mortensen U.H."/>
            <person name="Larsen T.O."/>
            <person name="Devries R.P."/>
            <person name="Grigoriev I.V."/>
            <person name="Machida M."/>
            <person name="Baker S.E."/>
            <person name="Andersen M.R."/>
        </authorList>
    </citation>
    <scope>NUCLEOTIDE SEQUENCE</scope>
    <source>
        <strain evidence="2">CBS 117612</strain>
    </source>
</reference>
<dbReference type="OrthoDB" id="1658288at2759"/>
<sequence length="345" mass="38321">MSKRLFIGQGLLIRCILRIESDAVEAIVDEFWEDDDDHQYSKTRRNPNSYTLGQIGKHPAVNPASVAARFRASSSNIQLGLVVGICSGVPQPPTDDSSEIFLGDIIVSPSLVQIDFGRQFEDRFVRKNTMEGNLGRPSPEVRGFLHLVQGWRARTQLRQHFPAYIAEICGKEGFRSWNCPPPEEDKLFNANYCYKHQDPSACAICAQCVNVDSAVCDDVLTLSCEALGCDESQLAFRDCRSTLLVETEQSTAKALGLEIHYGRMGSGDSVIKSALHRDQIARQEDVIGFEMEGAGVWDNFPTMVIKGKWQKYASWRGIDRGIPSSTSSADGQRQVDGNVIFNNHS</sequence>
<organism evidence="2">
    <name type="scientific">Aspergillus arachidicola</name>
    <dbReference type="NCBI Taxonomy" id="656916"/>
    <lineage>
        <taxon>Eukaryota</taxon>
        <taxon>Fungi</taxon>
        <taxon>Dikarya</taxon>
        <taxon>Ascomycota</taxon>
        <taxon>Pezizomycotina</taxon>
        <taxon>Eurotiomycetes</taxon>
        <taxon>Eurotiomycetidae</taxon>
        <taxon>Eurotiales</taxon>
        <taxon>Aspergillaceae</taxon>
        <taxon>Aspergillus</taxon>
        <taxon>Aspergillus subgen. Circumdati</taxon>
    </lineage>
</organism>
<dbReference type="GO" id="GO:0009116">
    <property type="term" value="P:nucleoside metabolic process"/>
    <property type="evidence" value="ECO:0007669"/>
    <property type="project" value="InterPro"/>
</dbReference>
<name>A0A5N6Y4Y2_9EURO</name>
<dbReference type="AlphaFoldDB" id="A0A5N6Y4Y2"/>
<evidence type="ECO:0000313" key="2">
    <source>
        <dbReference type="EMBL" id="KAE8340525.1"/>
    </source>
</evidence>
<dbReference type="InterPro" id="IPR035994">
    <property type="entry name" value="Nucleoside_phosphorylase_sf"/>
</dbReference>
<dbReference type="Gene3D" id="3.40.50.1580">
    <property type="entry name" value="Nucleoside phosphorylase domain"/>
    <property type="match status" value="1"/>
</dbReference>
<dbReference type="PANTHER" id="PTHR46082:SF6">
    <property type="entry name" value="AAA+ ATPASE DOMAIN-CONTAINING PROTEIN-RELATED"/>
    <property type="match status" value="1"/>
</dbReference>
<feature type="region of interest" description="Disordered" evidence="1">
    <location>
        <begin position="323"/>
        <end position="345"/>
    </location>
</feature>
<dbReference type="GO" id="GO:0003824">
    <property type="term" value="F:catalytic activity"/>
    <property type="evidence" value="ECO:0007669"/>
    <property type="project" value="InterPro"/>
</dbReference>
<dbReference type="PANTHER" id="PTHR46082">
    <property type="entry name" value="ATP/GTP-BINDING PROTEIN-RELATED"/>
    <property type="match status" value="1"/>
</dbReference>
<evidence type="ECO:0000256" key="1">
    <source>
        <dbReference type="SAM" id="MobiDB-lite"/>
    </source>
</evidence>
<dbReference type="InterPro" id="IPR053137">
    <property type="entry name" value="NLR-like"/>
</dbReference>
<dbReference type="EMBL" id="ML737147">
    <property type="protein sequence ID" value="KAE8340525.1"/>
    <property type="molecule type" value="Genomic_DNA"/>
</dbReference>
<accession>A0A5N6Y4Y2</accession>
<gene>
    <name evidence="2" type="ORF">BDV24DRAFT_151883</name>
</gene>
<dbReference type="SUPFAM" id="SSF53167">
    <property type="entry name" value="Purine and uridine phosphorylases"/>
    <property type="match status" value="1"/>
</dbReference>
<evidence type="ECO:0008006" key="3">
    <source>
        <dbReference type="Google" id="ProtNLM"/>
    </source>
</evidence>
<protein>
    <recommendedName>
        <fullName evidence="3">Nucleoside phosphorylase domain-containing protein</fullName>
    </recommendedName>
</protein>
<proteinExistence type="predicted"/>
<dbReference type="Proteomes" id="UP000325558">
    <property type="component" value="Unassembled WGS sequence"/>
</dbReference>